<comment type="caution">
    <text evidence="2">The sequence shown here is derived from an EMBL/GenBank/DDBJ whole genome shotgun (WGS) entry which is preliminary data.</text>
</comment>
<organism evidence="2 3">
    <name type="scientific">Pseudomonas fluorescens</name>
    <dbReference type="NCBI Taxonomy" id="294"/>
    <lineage>
        <taxon>Bacteria</taxon>
        <taxon>Pseudomonadati</taxon>
        <taxon>Pseudomonadota</taxon>
        <taxon>Gammaproteobacteria</taxon>
        <taxon>Pseudomonadales</taxon>
        <taxon>Pseudomonadaceae</taxon>
        <taxon>Pseudomonas</taxon>
    </lineage>
</organism>
<gene>
    <name evidence="2" type="ORF">PFLmoz3_01993</name>
</gene>
<dbReference type="EMBL" id="LCYA01000052">
    <property type="protein sequence ID" value="KWV89094.1"/>
    <property type="molecule type" value="Genomic_DNA"/>
</dbReference>
<sequence length="108" mass="12105">MISKPWGVCIQLLEARIQNVEINVPTATITVAKKCSLRPTLFQPNNITPRKPASRKKAVSTSYVSNGPVTAPAKSEKRLQLVPNWYAMTRPDTTPMPKLTAKIFDQKW</sequence>
<reference evidence="2 3" key="1">
    <citation type="submission" date="2015-05" db="EMBL/GenBank/DDBJ databases">
        <title>A genomic and transcriptomic approach to investigate the blue pigment phenotype in Pseudomonas fluorescens.</title>
        <authorList>
            <person name="Andreani N.A."/>
            <person name="Cardazzo B."/>
        </authorList>
    </citation>
    <scope>NUCLEOTIDE SEQUENCE [LARGE SCALE GENOMIC DNA]</scope>
    <source>
        <strain evidence="2 3">Ps_22</strain>
    </source>
</reference>
<name>A0A120G8N0_PSEFL</name>
<dbReference type="Proteomes" id="UP000061348">
    <property type="component" value="Unassembled WGS sequence"/>
</dbReference>
<evidence type="ECO:0000256" key="1">
    <source>
        <dbReference type="SAM" id="MobiDB-lite"/>
    </source>
</evidence>
<evidence type="ECO:0000313" key="2">
    <source>
        <dbReference type="EMBL" id="KWV89094.1"/>
    </source>
</evidence>
<feature type="compositionally biased region" description="Polar residues" evidence="1">
    <location>
        <begin position="59"/>
        <end position="68"/>
    </location>
</feature>
<proteinExistence type="predicted"/>
<feature type="region of interest" description="Disordered" evidence="1">
    <location>
        <begin position="42"/>
        <end position="75"/>
    </location>
</feature>
<accession>A0A120G8N0</accession>
<dbReference type="AlphaFoldDB" id="A0A120G8N0"/>
<evidence type="ECO:0000313" key="3">
    <source>
        <dbReference type="Proteomes" id="UP000061348"/>
    </source>
</evidence>
<protein>
    <submittedName>
        <fullName evidence="2">Uncharacterized protein</fullName>
    </submittedName>
</protein>